<gene>
    <name evidence="1" type="ORF">HI921_04915</name>
</gene>
<dbReference type="EMBL" id="JABCAG010000010">
    <property type="protein sequence ID" value="NMP57815.1"/>
    <property type="molecule type" value="Genomic_DNA"/>
</dbReference>
<accession>A0A2M9FUK5</accession>
<dbReference type="Proteomes" id="UP000557857">
    <property type="component" value="Unassembled WGS sequence"/>
</dbReference>
<proteinExistence type="predicted"/>
<dbReference type="Gene3D" id="1.10.720.30">
    <property type="entry name" value="SAP domain"/>
    <property type="match status" value="1"/>
</dbReference>
<sequence>MGTLFKADSPEPEELKATGLTIPELKQTLDSKNIEYPSNAKKDELTKILGEAL</sequence>
<dbReference type="InterPro" id="IPR025856">
    <property type="entry name" value="HeH/LEM_domain"/>
</dbReference>
<dbReference type="Pfam" id="PF12949">
    <property type="entry name" value="HeH"/>
    <property type="match status" value="1"/>
</dbReference>
<dbReference type="AlphaFoldDB" id="A0A2M9FUK5"/>
<dbReference type="InterPro" id="IPR036361">
    <property type="entry name" value="SAP_dom_sf"/>
</dbReference>
<reference evidence="1 2" key="1">
    <citation type="submission" date="2020-04" db="EMBL/GenBank/DDBJ databases">
        <authorList>
            <person name="Abaymova A."/>
            <person name="Teymurazov M."/>
            <person name="Tazyna O."/>
            <person name="Chatushin Y."/>
            <person name="Svetoch E."/>
            <person name="Pereligyn V."/>
            <person name="Pohylenko V."/>
            <person name="Platonov M."/>
            <person name="Kartsev N."/>
            <person name="Skryabin Y."/>
            <person name="Sizova A."/>
            <person name="Solomentsev V."/>
            <person name="Kislichkina A."/>
            <person name="Bogun A."/>
        </authorList>
    </citation>
    <scope>NUCLEOTIDE SEQUENCE [LARGE SCALE GENOMIC DNA]</scope>
    <source>
        <strain evidence="2">SCPM-O-B-8398 (E28)</strain>
    </source>
</reference>
<dbReference type="RefSeq" id="WP_080637949.1">
    <property type="nucleotide sequence ID" value="NZ_BQWJ01000007.1"/>
</dbReference>
<evidence type="ECO:0000313" key="2">
    <source>
        <dbReference type="Proteomes" id="UP000557857"/>
    </source>
</evidence>
<organism evidence="1 2">
    <name type="scientific">Enterococcus mundtii</name>
    <dbReference type="NCBI Taxonomy" id="53346"/>
    <lineage>
        <taxon>Bacteria</taxon>
        <taxon>Bacillati</taxon>
        <taxon>Bacillota</taxon>
        <taxon>Bacilli</taxon>
        <taxon>Lactobacillales</taxon>
        <taxon>Enterococcaceae</taxon>
        <taxon>Enterococcus</taxon>
    </lineage>
</organism>
<evidence type="ECO:0000313" key="1">
    <source>
        <dbReference type="EMBL" id="NMP57815.1"/>
    </source>
</evidence>
<name>A0A2M9FUK5_ENTMU</name>
<comment type="caution">
    <text evidence="1">The sequence shown here is derived from an EMBL/GenBank/DDBJ whole genome shotgun (WGS) entry which is preliminary data.</text>
</comment>
<protein>
    <submittedName>
        <fullName evidence="1">Uncharacterized protein</fullName>
    </submittedName>
</protein>